<dbReference type="InterPro" id="IPR001611">
    <property type="entry name" value="Leu-rich_rpt"/>
</dbReference>
<dbReference type="PANTHER" id="PTHR48064">
    <property type="entry name" value="OS01G0750400 PROTEIN"/>
    <property type="match status" value="1"/>
</dbReference>
<feature type="region of interest" description="Disordered" evidence="3">
    <location>
        <begin position="449"/>
        <end position="484"/>
    </location>
</feature>
<feature type="compositionally biased region" description="Basic and acidic residues" evidence="3">
    <location>
        <begin position="354"/>
        <end position="365"/>
    </location>
</feature>
<feature type="compositionally biased region" description="Basic and acidic residues" evidence="3">
    <location>
        <begin position="529"/>
        <end position="556"/>
    </location>
</feature>
<comment type="caution">
    <text evidence="6">The sequence shown here is derived from an EMBL/GenBank/DDBJ whole genome shotgun (WGS) entry which is preliminary data.</text>
</comment>
<feature type="chain" id="PRO_5039924332" description="Rho termination factor-like N-terminal domain-containing protein" evidence="4">
    <location>
        <begin position="22"/>
        <end position="664"/>
    </location>
</feature>
<keyword evidence="4" id="KW-0732">Signal</keyword>
<evidence type="ECO:0000256" key="2">
    <source>
        <dbReference type="ARBA" id="ARBA00022737"/>
    </source>
</evidence>
<feature type="region of interest" description="Disordered" evidence="3">
    <location>
        <begin position="335"/>
        <end position="366"/>
    </location>
</feature>
<dbReference type="Pfam" id="PF00560">
    <property type="entry name" value="LRR_1"/>
    <property type="match status" value="2"/>
</dbReference>
<reference evidence="6 7" key="1">
    <citation type="submission" date="2020-09" db="EMBL/GenBank/DDBJ databases">
        <title>De no assembly of potato wild relative species, Solanum commersonii.</title>
        <authorList>
            <person name="Cho K."/>
        </authorList>
    </citation>
    <scope>NUCLEOTIDE SEQUENCE [LARGE SCALE GENOMIC DNA]</scope>
    <source>
        <strain evidence="6">LZ3.2</strain>
        <tissue evidence="6">Leaf</tissue>
    </source>
</reference>
<name>A0A9J6AEG5_SOLCO</name>
<dbReference type="Pfam" id="PF07498">
    <property type="entry name" value="Rho_N"/>
    <property type="match status" value="1"/>
</dbReference>
<dbReference type="FunFam" id="3.80.10.10:FF:000383">
    <property type="entry name" value="Leucine-rich repeat receptor protein kinase EMS1"/>
    <property type="match status" value="1"/>
</dbReference>
<dbReference type="OrthoDB" id="676979at2759"/>
<gene>
    <name evidence="6" type="ORF">H5410_007569</name>
</gene>
<dbReference type="InterPro" id="IPR011112">
    <property type="entry name" value="Rho-like_N"/>
</dbReference>
<organism evidence="6 7">
    <name type="scientific">Solanum commersonii</name>
    <name type="common">Commerson's wild potato</name>
    <name type="synonym">Commerson's nightshade</name>
    <dbReference type="NCBI Taxonomy" id="4109"/>
    <lineage>
        <taxon>Eukaryota</taxon>
        <taxon>Viridiplantae</taxon>
        <taxon>Streptophyta</taxon>
        <taxon>Embryophyta</taxon>
        <taxon>Tracheophyta</taxon>
        <taxon>Spermatophyta</taxon>
        <taxon>Magnoliopsida</taxon>
        <taxon>eudicotyledons</taxon>
        <taxon>Gunneridae</taxon>
        <taxon>Pentapetalae</taxon>
        <taxon>asterids</taxon>
        <taxon>lamiids</taxon>
        <taxon>Solanales</taxon>
        <taxon>Solanaceae</taxon>
        <taxon>Solanoideae</taxon>
        <taxon>Solaneae</taxon>
        <taxon>Solanum</taxon>
    </lineage>
</organism>
<dbReference type="Proteomes" id="UP000824120">
    <property type="component" value="Chromosome 2"/>
</dbReference>
<protein>
    <recommendedName>
        <fullName evidence="5">Rho termination factor-like N-terminal domain-containing protein</fullName>
    </recommendedName>
</protein>
<dbReference type="AlphaFoldDB" id="A0A9J6AEG5"/>
<accession>A0A9J6AEG5</accession>
<evidence type="ECO:0000313" key="7">
    <source>
        <dbReference type="Proteomes" id="UP000824120"/>
    </source>
</evidence>
<evidence type="ECO:0000256" key="1">
    <source>
        <dbReference type="ARBA" id="ARBA00022614"/>
    </source>
</evidence>
<evidence type="ECO:0000259" key="5">
    <source>
        <dbReference type="Pfam" id="PF07498"/>
    </source>
</evidence>
<dbReference type="PANTHER" id="PTHR48064:SF2">
    <property type="entry name" value="RECEPTOR-LIKE PROTEIN 51"/>
    <property type="match status" value="1"/>
</dbReference>
<keyword evidence="7" id="KW-1185">Reference proteome</keyword>
<proteinExistence type="predicted"/>
<dbReference type="Gene3D" id="3.80.10.10">
    <property type="entry name" value="Ribonuclease Inhibitor"/>
    <property type="match status" value="2"/>
</dbReference>
<sequence length="664" mass="72585">MAPFFLSFTLLLFLLSTKSSSQSTNLDPNQLKALRSLNVPTGKDPVLPFTIPPFVTPSTPFHHLISLKLINCSNDVTLSQTSLKTLSTLQDLQFINCPVSPIHFPSELSSNLQSFTCINSLKKLTSLWLIQLHNVTSLTVSHVPVSASGPSIILNSIKNLQSVTISHANLKGILPTKWHMNLTYVDLSGNQLKGKIPSSLTELENLLHLNLSSNSLNGTIPNSFGNLLSLKNVSLASNALSGSIPKSIAAIPELVHLDLGSNQLNGTIPKFISDMKGLQYLNLERNNFEGVLPFNASFIKKLVVFKVGENSNLCYNHSTLSSKLKLGIAPCDKHGLPLSPPPPKEDFSDDTAEDDRPPPKHEHGPSRVVFGVAIGLSSIVIEKLVFEENMGATATAVFSSNSISQLPSFSALCKPSLGIRIPKEIAYGVSLSTNRRDFHCSTLSTIRADGIRRRKSSKDATPGKTSKGSGLNIQPSPDSKSPNSLNQEEIISLFKRIQSSVSKGDSTSSKKRSTKSSEEKPAIDSVLEILRHSKTEPKGTKDDKGLTHQKDKKEPEIDYPPTADPRSTRLRSSFVKRSPLQSPFNSKEKVELKAETSLENHVESEAVKIEEMKLPQLKELAKSRGLKGYSKLKKSELSLLPVEDSFPVPPKTIVEKFIYNKAVN</sequence>
<evidence type="ECO:0000256" key="3">
    <source>
        <dbReference type="SAM" id="MobiDB-lite"/>
    </source>
</evidence>
<feature type="signal peptide" evidence="4">
    <location>
        <begin position="1"/>
        <end position="21"/>
    </location>
</feature>
<keyword evidence="1" id="KW-0433">Leucine-rich repeat</keyword>
<evidence type="ECO:0000256" key="4">
    <source>
        <dbReference type="SAM" id="SignalP"/>
    </source>
</evidence>
<feature type="region of interest" description="Disordered" evidence="3">
    <location>
        <begin position="501"/>
        <end position="591"/>
    </location>
</feature>
<feature type="non-terminal residue" evidence="6">
    <location>
        <position position="664"/>
    </location>
</feature>
<dbReference type="EMBL" id="JACXVP010000002">
    <property type="protein sequence ID" value="KAG5622351.1"/>
    <property type="molecule type" value="Genomic_DNA"/>
</dbReference>
<dbReference type="InterPro" id="IPR053038">
    <property type="entry name" value="RLP_Defense"/>
</dbReference>
<dbReference type="SUPFAM" id="SSF52058">
    <property type="entry name" value="L domain-like"/>
    <property type="match status" value="1"/>
</dbReference>
<dbReference type="InterPro" id="IPR032675">
    <property type="entry name" value="LRR_dom_sf"/>
</dbReference>
<dbReference type="GO" id="GO:0006353">
    <property type="term" value="P:DNA-templated transcription termination"/>
    <property type="evidence" value="ECO:0007669"/>
    <property type="project" value="InterPro"/>
</dbReference>
<keyword evidence="2" id="KW-0677">Repeat</keyword>
<dbReference type="Pfam" id="PF13855">
    <property type="entry name" value="LRR_8"/>
    <property type="match status" value="1"/>
</dbReference>
<feature type="compositionally biased region" description="Polar residues" evidence="3">
    <location>
        <begin position="463"/>
        <end position="484"/>
    </location>
</feature>
<evidence type="ECO:0000313" key="6">
    <source>
        <dbReference type="EMBL" id="KAG5622351.1"/>
    </source>
</evidence>
<feature type="domain" description="Rho termination factor-like N-terminal" evidence="5">
    <location>
        <begin position="610"/>
        <end position="637"/>
    </location>
</feature>